<gene>
    <name evidence="3" type="ORF">OU798_02320</name>
</gene>
<proteinExistence type="predicted"/>
<accession>A0A9X3J4S2</accession>
<dbReference type="SUPFAM" id="SSF49464">
    <property type="entry name" value="Carboxypeptidase regulatory domain-like"/>
    <property type="match status" value="1"/>
</dbReference>
<organism evidence="3 4">
    <name type="scientific">Draconibacterium aestuarii</name>
    <dbReference type="NCBI Taxonomy" id="2998507"/>
    <lineage>
        <taxon>Bacteria</taxon>
        <taxon>Pseudomonadati</taxon>
        <taxon>Bacteroidota</taxon>
        <taxon>Bacteroidia</taxon>
        <taxon>Marinilabiliales</taxon>
        <taxon>Prolixibacteraceae</taxon>
        <taxon>Draconibacterium</taxon>
    </lineage>
</organism>
<dbReference type="Gene3D" id="2.60.40.10">
    <property type="entry name" value="Immunoglobulins"/>
    <property type="match status" value="1"/>
</dbReference>
<name>A0A9X3J4S2_9BACT</name>
<feature type="compositionally biased region" description="Polar residues" evidence="1">
    <location>
        <begin position="385"/>
        <end position="396"/>
    </location>
</feature>
<feature type="signal peptide" evidence="2">
    <location>
        <begin position="1"/>
        <end position="20"/>
    </location>
</feature>
<dbReference type="Pfam" id="PF16215">
    <property type="entry name" value="DUF4876"/>
    <property type="match status" value="1"/>
</dbReference>
<feature type="region of interest" description="Disordered" evidence="1">
    <location>
        <begin position="385"/>
        <end position="404"/>
    </location>
</feature>
<comment type="caution">
    <text evidence="3">The sequence shown here is derived from an EMBL/GenBank/DDBJ whole genome shotgun (WGS) entry which is preliminary data.</text>
</comment>
<evidence type="ECO:0000256" key="1">
    <source>
        <dbReference type="SAM" id="MobiDB-lite"/>
    </source>
</evidence>
<protein>
    <submittedName>
        <fullName evidence="3">DUF4876 domain-containing protein</fullName>
    </submittedName>
</protein>
<keyword evidence="4" id="KW-1185">Reference proteome</keyword>
<reference evidence="3" key="1">
    <citation type="submission" date="2022-11" db="EMBL/GenBank/DDBJ databases">
        <title>Marilongibacter aestuarii gen. nov., sp. nov., isolated from tidal flat sediment.</title>
        <authorList>
            <person name="Jiayan W."/>
        </authorList>
    </citation>
    <scope>NUCLEOTIDE SEQUENCE</scope>
    <source>
        <strain evidence="3">Z1-6</strain>
    </source>
</reference>
<dbReference type="InterPro" id="IPR032627">
    <property type="entry name" value="DUF4876"/>
</dbReference>
<sequence>MTKLITILFFFFLLACTQYDVPSAYTVEVQVTYPETINNGGFIANANVNIEDKQTGRTYTATTNSSGQAFFELRGGNYDITVSTSEEHEIEIDGYTTRKTLLINGALTNQIVDEANIQLKLQTSFSIVNEGFVIKELYVSGSRTPEGKNYNADAFVEIYNNSDKVLYSDGLCFGTVHPITTFRPSPWVDSEGNLLDRIPCWAFVAIVPGSGTDYPIQPGKSFVIALNGINHRDDPNGNPNSIDLSNADWEFCVEDNGYYVDAPGVPNILMQKVSLMGVRAMVLSLKGQVSILFRLPSTNIGEEFTNPDNFMIQPGGSERCFMVPYSWVIDGVENVQLNDLGVYKRLPTSIDLGYIQHRGSGEKVSIRRKVKEVINGRVVYMDTNNSTEDFSTNQDPQPGVISAY</sequence>
<dbReference type="InterPro" id="IPR008969">
    <property type="entry name" value="CarboxyPept-like_regulatory"/>
</dbReference>
<evidence type="ECO:0000256" key="2">
    <source>
        <dbReference type="SAM" id="SignalP"/>
    </source>
</evidence>
<dbReference type="AlphaFoldDB" id="A0A9X3J4S2"/>
<dbReference type="PROSITE" id="PS51257">
    <property type="entry name" value="PROKAR_LIPOPROTEIN"/>
    <property type="match status" value="1"/>
</dbReference>
<dbReference type="Pfam" id="PF13620">
    <property type="entry name" value="CarboxypepD_reg"/>
    <property type="match status" value="1"/>
</dbReference>
<dbReference type="RefSeq" id="WP_343331493.1">
    <property type="nucleotide sequence ID" value="NZ_JAPOHD010000005.1"/>
</dbReference>
<evidence type="ECO:0000313" key="4">
    <source>
        <dbReference type="Proteomes" id="UP001145087"/>
    </source>
</evidence>
<evidence type="ECO:0000313" key="3">
    <source>
        <dbReference type="EMBL" id="MCY1719157.1"/>
    </source>
</evidence>
<feature type="chain" id="PRO_5040992608" evidence="2">
    <location>
        <begin position="21"/>
        <end position="404"/>
    </location>
</feature>
<dbReference type="InterPro" id="IPR013783">
    <property type="entry name" value="Ig-like_fold"/>
</dbReference>
<keyword evidence="2" id="KW-0732">Signal</keyword>
<dbReference type="Proteomes" id="UP001145087">
    <property type="component" value="Unassembled WGS sequence"/>
</dbReference>
<dbReference type="EMBL" id="JAPOHD010000005">
    <property type="protein sequence ID" value="MCY1719157.1"/>
    <property type="molecule type" value="Genomic_DNA"/>
</dbReference>